<dbReference type="Pfam" id="PF03160">
    <property type="entry name" value="Calx-beta"/>
    <property type="match status" value="1"/>
</dbReference>
<dbReference type="InterPro" id="IPR001298">
    <property type="entry name" value="Filamin/ABP280_rpt"/>
</dbReference>
<dbReference type="GO" id="GO:0051015">
    <property type="term" value="F:actin filament binding"/>
    <property type="evidence" value="ECO:0007669"/>
    <property type="project" value="InterPro"/>
</dbReference>
<evidence type="ECO:0000259" key="6">
    <source>
        <dbReference type="PROSITE" id="PS51820"/>
    </source>
</evidence>
<dbReference type="InterPro" id="IPR003644">
    <property type="entry name" value="Calx_beta"/>
</dbReference>
<dbReference type="Gene3D" id="2.60.40.10">
    <property type="entry name" value="Immunoglobulins"/>
    <property type="match status" value="6"/>
</dbReference>
<organism evidence="7">
    <name type="scientific">Aphanomyces astaci</name>
    <name type="common">Crayfish plague agent</name>
    <dbReference type="NCBI Taxonomy" id="112090"/>
    <lineage>
        <taxon>Eukaryota</taxon>
        <taxon>Sar</taxon>
        <taxon>Stramenopiles</taxon>
        <taxon>Oomycota</taxon>
        <taxon>Saprolegniomycetes</taxon>
        <taxon>Saprolegniales</taxon>
        <taxon>Verrucalvaceae</taxon>
        <taxon>Aphanomyces</taxon>
    </lineage>
</organism>
<dbReference type="InterPro" id="IPR009030">
    <property type="entry name" value="Growth_fac_rcpt_cys_sf"/>
</dbReference>
<dbReference type="SUPFAM" id="SSF81296">
    <property type="entry name" value="E set domains"/>
    <property type="match status" value="3"/>
</dbReference>
<dbReference type="SUPFAM" id="SSF141072">
    <property type="entry name" value="CalX-like"/>
    <property type="match status" value="1"/>
</dbReference>
<dbReference type="SMART" id="SM00557">
    <property type="entry name" value="IG_FLMN"/>
    <property type="match status" value="3"/>
</dbReference>
<dbReference type="PANTHER" id="PTHR38537:SF8">
    <property type="entry name" value="FILAMIN-A"/>
    <property type="match status" value="1"/>
</dbReference>
<feature type="repeat" description="Filamin" evidence="4">
    <location>
        <begin position="977"/>
        <end position="1081"/>
    </location>
</feature>
<dbReference type="InterPro" id="IPR044801">
    <property type="entry name" value="Filamin"/>
</dbReference>
<protein>
    <recommendedName>
        <fullName evidence="6">PA14 domain-containing protein</fullName>
    </recommendedName>
</protein>
<keyword evidence="1 5" id="KW-0732">Signal</keyword>
<evidence type="ECO:0000313" key="7">
    <source>
        <dbReference type="EMBL" id="ETV82015.1"/>
    </source>
</evidence>
<dbReference type="InterPro" id="IPR037524">
    <property type="entry name" value="PA14/GLEYA"/>
</dbReference>
<dbReference type="InterPro" id="IPR017868">
    <property type="entry name" value="Filamin/ABP280_repeat-like"/>
</dbReference>
<dbReference type="GO" id="GO:0030036">
    <property type="term" value="P:actin cytoskeleton organization"/>
    <property type="evidence" value="ECO:0007669"/>
    <property type="project" value="InterPro"/>
</dbReference>
<dbReference type="GO" id="GO:0007154">
    <property type="term" value="P:cell communication"/>
    <property type="evidence" value="ECO:0007669"/>
    <property type="project" value="InterPro"/>
</dbReference>
<dbReference type="InterPro" id="IPR038081">
    <property type="entry name" value="CalX-like_sf"/>
</dbReference>
<dbReference type="GeneID" id="20807537"/>
<feature type="repeat" description="Filamin" evidence="4">
    <location>
        <begin position="873"/>
        <end position="975"/>
    </location>
</feature>
<feature type="domain" description="PA14" evidence="6">
    <location>
        <begin position="1164"/>
        <end position="1302"/>
    </location>
</feature>
<dbReference type="OrthoDB" id="442731at2759"/>
<evidence type="ECO:0000256" key="5">
    <source>
        <dbReference type="SAM" id="SignalP"/>
    </source>
</evidence>
<dbReference type="SUPFAM" id="SSF57184">
    <property type="entry name" value="Growth factor receptor domain"/>
    <property type="match status" value="1"/>
</dbReference>
<evidence type="ECO:0000256" key="3">
    <source>
        <dbReference type="ARBA" id="ARBA00022837"/>
    </source>
</evidence>
<evidence type="ECO:0000256" key="4">
    <source>
        <dbReference type="PROSITE-ProRule" id="PRU00087"/>
    </source>
</evidence>
<dbReference type="PROSITE" id="PS00022">
    <property type="entry name" value="EGF_1"/>
    <property type="match status" value="1"/>
</dbReference>
<dbReference type="CDD" id="cd00055">
    <property type="entry name" value="EGF_Lam"/>
    <property type="match status" value="1"/>
</dbReference>
<proteinExistence type="predicted"/>
<dbReference type="Pfam" id="PF07691">
    <property type="entry name" value="PA14"/>
    <property type="match status" value="1"/>
</dbReference>
<name>W4GQK4_APHAT</name>
<dbReference type="InterPro" id="IPR014756">
    <property type="entry name" value="Ig_E-set"/>
</dbReference>
<feature type="chain" id="PRO_5004842721" description="PA14 domain-containing protein" evidence="5">
    <location>
        <begin position="22"/>
        <end position="1756"/>
    </location>
</feature>
<dbReference type="RefSeq" id="XP_009828752.1">
    <property type="nucleotide sequence ID" value="XM_009830450.1"/>
</dbReference>
<sequence length="1756" mass="188541">MTSSAWLVLAFVGIVVRDAQGFRIVNMTNVVSLDDVPPAVFPPYAKGFVGSIGDPASTFFREHINSGAVFNPEVPAQWGGVDVLQRCPGMVGPFSDGEYYCVGKEYGFCDQRSSTCWCNKGYQGLNCTQCIPEYFMQGGLCYPKQNCPGDCSGQGSCDYATGTCMCNSYRLGLDCSQQSCHRFDPLCTTCNSAACLACSPGFYPTASSNRCQPCSTFDPRCISCDAHRCLTCGDFILNSVRRSGARDGIDPSTVPLEESTREFSYFSVYGSQEPQVFDEAEAYMVVPFIPPSMACSQGSSQDSSWSCDALPRSHIVCGHPGTLALSSPTYEVLENASFILITVTRTGGGVGFVSVSYVVVHITTSDDDASATAFYTSSQRLHFAPGVTSVTFAMTVHDNFVRNAVLKQFKVVLRDPSVDASIGNQDSAVVTILDDDPPDPTFTAQVPPWGIAGAPLALTLATSSPSASKWVVVQAKLMRSYNEIVERLFLPFTTNGWANSWTPTMSGEYLMTFCTLFGTGLQGQYFANARLQGPPIATRVDRMVNFTWTTPGKELWWNSLQYGSARWTGYLQARASELTTFRVNTTGMFRLWLDDELVIDAWVALESQTLGAVLLHQDQFYALILEYRHGISSSSRLHLQWQSQSFPLETVQNSYVATVAATANVTIVPSEAVPKVLFQGNLSGVAGQDYSFSFVSLDSQGNMRQGEAAFRSELILNQAHVDVTLTYDRTSQRMMGLAQPYIAGLYSLQLTLNQVHVTGFPIDVVIAPSPVTGPRSDVFGSGLGVVTAASPATLTIAARDLYGNAMTQGGGHFSVRAVSTPSAVVDLGVVVDHLDGTYTATYTPRLSGVYAVEILVNKLHVAQSPYILTVQPNQPYGPSCHYVSGTGLVAATTGLPSTFVLQLRDVNSNLISSSPATVTTVLVTSNLTLASSYCVNVLNGQFSCTYVPTVATSWMGLSVTVNSKPIKNSPFVVPVTTGAIAASTCVATGSGLVVSFAGQVTRVNVQANDIFGNHRMASDHLIGQILLVNGTLATNTSVVLVYVTSGLYELSYQVFQAGTYLLSIQTSSGQNIVNSPFTITIYPVAADIGHTTAYISTPPPFVAGSRLLAKIEPRDMYGNPVNQMYRFALSPPVISTVVVATATSYTVAVTPTTATIYPFQPQIFLPGGGNVSVFKTRDWTGPTVLFQTSMPLGANYGLKLPPFTDTMRTFSVLWQGYISALYSELYTFNVSASGCQVRMMLNTSQVANLSKAGRTSFSTSLTAFDMNYVEIWLSKPTDAGPTKYNLTWMSLSQPEQELPTSAIYSIWRVTSLTPTFAVYPSASYAANFELLLPPTSPWVAGTAVVLTVLAKDLYGNQRTQGGDSLHALITGFNPVNPIRFTVQDSQDHRNGTYSIRIVCFSSGNLSLTLSVGSLDCEQNCLQTLGLNPFPIVVAPAALALESTVFTGAGLLAGVAGVPQTFTMILRDAFSNVILAPPPSNLVVVLIQDAATSVVTTWTFDSNAVTVSYIPILAGTYSIKLQVGASLSYTRVSSEPLLIRPNVASASTSQLSGAIGASVVPFTDTQSFTIVLYDAYSNPVGIGGDHLCVTLSGGGTADVIDALDGTYLVLLTLPSRGLFEVTTLLMEPQSAGLVAKYFANTTTFAPELRRVDPVVNLTSVDTPKIEWTGFLLGTFTELFQFDTIGCHLYIDNVSVEPGAKVLLIETHLHGIRVESTYGAPIVQLKYSSARTPAQVVPSSVLFPVAAEILPRLRFTGV</sequence>
<dbReference type="InterPro" id="IPR000742">
    <property type="entry name" value="EGF"/>
</dbReference>
<keyword evidence="3" id="KW-0106">Calcium</keyword>
<dbReference type="Gene3D" id="3.90.182.10">
    <property type="entry name" value="Toxin - Anthrax Protective Antigen,domain 1"/>
    <property type="match status" value="2"/>
</dbReference>
<dbReference type="VEuPathDB" id="FungiDB:H257_05541"/>
<dbReference type="Pfam" id="PF00630">
    <property type="entry name" value="Filamin"/>
    <property type="match status" value="2"/>
</dbReference>
<dbReference type="STRING" id="112090.W4GQK4"/>
<feature type="repeat" description="Filamin" evidence="4">
    <location>
        <begin position="1435"/>
        <end position="1540"/>
    </location>
</feature>
<dbReference type="InterPro" id="IPR011658">
    <property type="entry name" value="PA14_dom"/>
</dbReference>
<feature type="repeat" description="Filamin" evidence="4">
    <location>
        <begin position="768"/>
        <end position="870"/>
    </location>
</feature>
<evidence type="ECO:0000256" key="2">
    <source>
        <dbReference type="ARBA" id="ARBA00022737"/>
    </source>
</evidence>
<keyword evidence="2" id="KW-0677">Repeat</keyword>
<dbReference type="PANTHER" id="PTHR38537">
    <property type="entry name" value="JITTERBUG, ISOFORM N"/>
    <property type="match status" value="1"/>
</dbReference>
<dbReference type="Gene3D" id="2.60.40.2030">
    <property type="match status" value="1"/>
</dbReference>
<dbReference type="SUPFAM" id="SSF56988">
    <property type="entry name" value="Anthrax protective antigen"/>
    <property type="match status" value="3"/>
</dbReference>
<dbReference type="InterPro" id="IPR013783">
    <property type="entry name" value="Ig-like_fold"/>
</dbReference>
<dbReference type="PROSITE" id="PS50194">
    <property type="entry name" value="FILAMIN_REPEAT"/>
    <property type="match status" value="4"/>
</dbReference>
<dbReference type="SMART" id="SM00758">
    <property type="entry name" value="PA14"/>
    <property type="match status" value="1"/>
</dbReference>
<feature type="signal peptide" evidence="5">
    <location>
        <begin position="1"/>
        <end position="21"/>
    </location>
</feature>
<gene>
    <name evidence="7" type="ORF">H257_05541</name>
</gene>
<reference evidence="7" key="1">
    <citation type="submission" date="2013-12" db="EMBL/GenBank/DDBJ databases">
        <title>The Genome Sequence of Aphanomyces astaci APO3.</title>
        <authorList>
            <consortium name="The Broad Institute Genomics Platform"/>
            <person name="Russ C."/>
            <person name="Tyler B."/>
            <person name="van West P."/>
            <person name="Dieguez-Uribeondo J."/>
            <person name="Young S.K."/>
            <person name="Zeng Q."/>
            <person name="Gargeya S."/>
            <person name="Fitzgerald M."/>
            <person name="Abouelleil A."/>
            <person name="Alvarado L."/>
            <person name="Chapman S.B."/>
            <person name="Gainer-Dewar J."/>
            <person name="Goldberg J."/>
            <person name="Griggs A."/>
            <person name="Gujja S."/>
            <person name="Hansen M."/>
            <person name="Howarth C."/>
            <person name="Imamovic A."/>
            <person name="Ireland A."/>
            <person name="Larimer J."/>
            <person name="McCowan C."/>
            <person name="Murphy C."/>
            <person name="Pearson M."/>
            <person name="Poon T.W."/>
            <person name="Priest M."/>
            <person name="Roberts A."/>
            <person name="Saif S."/>
            <person name="Shea T."/>
            <person name="Sykes S."/>
            <person name="Wortman J."/>
            <person name="Nusbaum C."/>
            <person name="Birren B."/>
        </authorList>
    </citation>
    <scope>NUCLEOTIDE SEQUENCE [LARGE SCALE GENOMIC DNA]</scope>
    <source>
        <strain evidence="7">APO3</strain>
    </source>
</reference>
<dbReference type="GO" id="GO:0016020">
    <property type="term" value="C:membrane"/>
    <property type="evidence" value="ECO:0007669"/>
    <property type="project" value="InterPro"/>
</dbReference>
<dbReference type="InterPro" id="IPR002049">
    <property type="entry name" value="LE_dom"/>
</dbReference>
<dbReference type="PROSITE" id="PS51820">
    <property type="entry name" value="PA14"/>
    <property type="match status" value="2"/>
</dbReference>
<accession>W4GQK4</accession>
<evidence type="ECO:0000256" key="1">
    <source>
        <dbReference type="ARBA" id="ARBA00022729"/>
    </source>
</evidence>
<feature type="domain" description="PA14" evidence="6">
    <location>
        <begin position="516"/>
        <end position="655"/>
    </location>
</feature>
<dbReference type="EMBL" id="KI913123">
    <property type="protein sequence ID" value="ETV82015.1"/>
    <property type="molecule type" value="Genomic_DNA"/>
</dbReference>